<organism evidence="1 2">
    <name type="scientific">Paracoccus laeviglucosivorans</name>
    <dbReference type="NCBI Taxonomy" id="1197861"/>
    <lineage>
        <taxon>Bacteria</taxon>
        <taxon>Pseudomonadati</taxon>
        <taxon>Pseudomonadota</taxon>
        <taxon>Alphaproteobacteria</taxon>
        <taxon>Rhodobacterales</taxon>
        <taxon>Paracoccaceae</taxon>
        <taxon>Paracoccus</taxon>
    </lineage>
</organism>
<evidence type="ECO:0000313" key="2">
    <source>
        <dbReference type="Proteomes" id="UP000319014"/>
    </source>
</evidence>
<dbReference type="RefSeq" id="WP_142662094.1">
    <property type="nucleotide sequence ID" value="NZ_FXTK01000003.1"/>
</dbReference>
<evidence type="ECO:0000313" key="1">
    <source>
        <dbReference type="EMBL" id="SMO52030.1"/>
    </source>
</evidence>
<dbReference type="AlphaFoldDB" id="A0A521BZY6"/>
<proteinExistence type="predicted"/>
<gene>
    <name evidence="1" type="ORF">SAMN06265221_103236</name>
</gene>
<name>A0A521BZY6_9RHOB</name>
<keyword evidence="2" id="KW-1185">Reference proteome</keyword>
<reference evidence="1 2" key="1">
    <citation type="submission" date="2017-05" db="EMBL/GenBank/DDBJ databases">
        <authorList>
            <person name="Varghese N."/>
            <person name="Submissions S."/>
        </authorList>
    </citation>
    <scope>NUCLEOTIDE SEQUENCE [LARGE SCALE GENOMIC DNA]</scope>
    <source>
        <strain evidence="1 2">DSM 100094</strain>
    </source>
</reference>
<sequence>MTQEEPPSLGGDNIQLEELKNRVAGLEDLVFTLSIWMKSYALSVASEEPEDPRLVVLPFSLTAKQRAILKSVIPAESIARR</sequence>
<dbReference type="Proteomes" id="UP000319014">
    <property type="component" value="Unassembled WGS sequence"/>
</dbReference>
<dbReference type="EMBL" id="FXTK01000003">
    <property type="protein sequence ID" value="SMO52030.1"/>
    <property type="molecule type" value="Genomic_DNA"/>
</dbReference>
<protein>
    <submittedName>
        <fullName evidence="1">Uncharacterized protein</fullName>
    </submittedName>
</protein>
<accession>A0A521BZY6</accession>